<accession>A0ABZ1AR82</accession>
<evidence type="ECO:0000313" key="4">
    <source>
        <dbReference type="Proteomes" id="UP001626593"/>
    </source>
</evidence>
<evidence type="ECO:0000256" key="1">
    <source>
        <dbReference type="SAM" id="MobiDB-lite"/>
    </source>
</evidence>
<dbReference type="Proteomes" id="UP001626593">
    <property type="component" value="Chromosome"/>
</dbReference>
<evidence type="ECO:0008006" key="5">
    <source>
        <dbReference type="Google" id="ProtNLM"/>
    </source>
</evidence>
<feature type="region of interest" description="Disordered" evidence="1">
    <location>
        <begin position="124"/>
        <end position="143"/>
    </location>
</feature>
<dbReference type="EMBL" id="CP141259">
    <property type="protein sequence ID" value="WRL47960.1"/>
    <property type="molecule type" value="Genomic_DNA"/>
</dbReference>
<keyword evidence="2" id="KW-1133">Transmembrane helix</keyword>
<keyword evidence="2" id="KW-0472">Membrane</keyword>
<sequence length="143" mass="14944">MRRGGGIAGLVGVSAVVLAAVLLLRYAVLEAGAFPADCKPLFADGPEGLCLVKWALVQAFMQQRLGWVSLALGVVAFASGRRPAAWAGWLSGIAGLVLYSFDYAAVGAMLSLLVLARNGAQARGGKEQSRGEPRDGLRVEGFR</sequence>
<evidence type="ECO:0000256" key="2">
    <source>
        <dbReference type="SAM" id="Phobius"/>
    </source>
</evidence>
<protein>
    <recommendedName>
        <fullName evidence="5">Transmembrane protein</fullName>
    </recommendedName>
</protein>
<keyword evidence="2" id="KW-0812">Transmembrane</keyword>
<reference evidence="3 4" key="1">
    <citation type="submission" date="2023-12" db="EMBL/GenBank/DDBJ databases">
        <title>A. evansii MAY27, complete genome.</title>
        <authorList>
            <person name="Wang Y."/>
        </authorList>
    </citation>
    <scope>NUCLEOTIDE SEQUENCE [LARGE SCALE GENOMIC DNA]</scope>
    <source>
        <strain evidence="3 4">MAY27</strain>
    </source>
</reference>
<name>A0ABZ1AR82_AROEV</name>
<feature type="transmembrane region" description="Helical" evidence="2">
    <location>
        <begin position="89"/>
        <end position="116"/>
    </location>
</feature>
<proteinExistence type="predicted"/>
<feature type="transmembrane region" description="Helical" evidence="2">
    <location>
        <begin position="7"/>
        <end position="27"/>
    </location>
</feature>
<gene>
    <name evidence="3" type="ORF">U5817_07940</name>
</gene>
<dbReference type="RefSeq" id="WP_407280306.1">
    <property type="nucleotide sequence ID" value="NZ_CP141259.1"/>
</dbReference>
<evidence type="ECO:0000313" key="3">
    <source>
        <dbReference type="EMBL" id="WRL47960.1"/>
    </source>
</evidence>
<keyword evidence="4" id="KW-1185">Reference proteome</keyword>
<organism evidence="3 4">
    <name type="scientific">Aromatoleum evansii</name>
    <name type="common">Azoarcus evansii</name>
    <dbReference type="NCBI Taxonomy" id="59406"/>
    <lineage>
        <taxon>Bacteria</taxon>
        <taxon>Pseudomonadati</taxon>
        <taxon>Pseudomonadota</taxon>
        <taxon>Betaproteobacteria</taxon>
        <taxon>Rhodocyclales</taxon>
        <taxon>Rhodocyclaceae</taxon>
        <taxon>Aromatoleum</taxon>
    </lineage>
</organism>